<dbReference type="EnsemblMetazoa" id="SMAR009117-RA">
    <property type="protein sequence ID" value="SMAR009117-PA"/>
    <property type="gene ID" value="SMAR009117"/>
</dbReference>
<evidence type="ECO:0000313" key="2">
    <source>
        <dbReference type="EnsemblMetazoa" id="SMAR009117-PA"/>
    </source>
</evidence>
<reference evidence="2" key="2">
    <citation type="submission" date="2015-02" db="UniProtKB">
        <authorList>
            <consortium name="EnsemblMetazoa"/>
        </authorList>
    </citation>
    <scope>IDENTIFICATION</scope>
</reference>
<evidence type="ECO:0000256" key="1">
    <source>
        <dbReference type="SAM" id="MobiDB-lite"/>
    </source>
</evidence>
<reference evidence="3" key="1">
    <citation type="submission" date="2011-05" db="EMBL/GenBank/DDBJ databases">
        <authorList>
            <person name="Richards S.R."/>
            <person name="Qu J."/>
            <person name="Jiang H."/>
            <person name="Jhangiani S.N."/>
            <person name="Agravi P."/>
            <person name="Goodspeed R."/>
            <person name="Gross S."/>
            <person name="Mandapat C."/>
            <person name="Jackson L."/>
            <person name="Mathew T."/>
            <person name="Pu L."/>
            <person name="Thornton R."/>
            <person name="Saada N."/>
            <person name="Wilczek-Boney K.B."/>
            <person name="Lee S."/>
            <person name="Kovar C."/>
            <person name="Wu Y."/>
            <person name="Scherer S.E."/>
            <person name="Worley K.C."/>
            <person name="Muzny D.M."/>
            <person name="Gibbs R."/>
        </authorList>
    </citation>
    <scope>NUCLEOTIDE SEQUENCE</scope>
    <source>
        <strain evidence="3">Brora</strain>
    </source>
</reference>
<accession>T1J652</accession>
<name>T1J652_STRMM</name>
<dbReference type="Proteomes" id="UP000014500">
    <property type="component" value="Unassembled WGS sequence"/>
</dbReference>
<sequence>MRAIPFHEAVCLSSHTTRNPAGERSGIRHGKHDECSSAERPSMTMLVPTLHLLVAGLLMFIIFNERACAVKPFYRHFDDYLNTLAHKRPELEGDGGKNEHRFKHRSIESSGTSGSNRRHMSCCMLGEMAGDKGFHCFVDYYAARIVMRNRNRAHNRKLGFYGRYRSPNYGHHLMKTFERCVQGQSAIFHKCCHLATIERQEDVRFRVHTHNRIKGAPSNHTNVNINATNDANDTMIEQEIEDQVELQDLI</sequence>
<proteinExistence type="predicted"/>
<feature type="region of interest" description="Disordered" evidence="1">
    <location>
        <begin position="91"/>
        <end position="115"/>
    </location>
</feature>
<organism evidence="2 3">
    <name type="scientific">Strigamia maritima</name>
    <name type="common">European centipede</name>
    <name type="synonym">Geophilus maritimus</name>
    <dbReference type="NCBI Taxonomy" id="126957"/>
    <lineage>
        <taxon>Eukaryota</taxon>
        <taxon>Metazoa</taxon>
        <taxon>Ecdysozoa</taxon>
        <taxon>Arthropoda</taxon>
        <taxon>Myriapoda</taxon>
        <taxon>Chilopoda</taxon>
        <taxon>Pleurostigmophora</taxon>
        <taxon>Geophilomorpha</taxon>
        <taxon>Linotaeniidae</taxon>
        <taxon>Strigamia</taxon>
    </lineage>
</organism>
<dbReference type="AlphaFoldDB" id="T1J652"/>
<protein>
    <submittedName>
        <fullName evidence="2">Uncharacterized protein</fullName>
    </submittedName>
</protein>
<keyword evidence="3" id="KW-1185">Reference proteome</keyword>
<evidence type="ECO:0000313" key="3">
    <source>
        <dbReference type="Proteomes" id="UP000014500"/>
    </source>
</evidence>
<dbReference type="HOGENOM" id="CLU_097319_0_0_1"/>
<dbReference type="eggNOG" id="ENOG502SWQR">
    <property type="taxonomic scope" value="Eukaryota"/>
</dbReference>
<dbReference type="EMBL" id="JH431872">
    <property type="status" value="NOT_ANNOTATED_CDS"/>
    <property type="molecule type" value="Genomic_DNA"/>
</dbReference>